<evidence type="ECO:0000259" key="5">
    <source>
        <dbReference type="Pfam" id="PF01869"/>
    </source>
</evidence>
<evidence type="ECO:0000256" key="1">
    <source>
        <dbReference type="ARBA" id="ARBA00006198"/>
    </source>
</evidence>
<dbReference type="Proteomes" id="UP000320762">
    <property type="component" value="Unassembled WGS sequence"/>
</dbReference>
<evidence type="ECO:0000256" key="3">
    <source>
        <dbReference type="ARBA" id="ARBA00014974"/>
    </source>
</evidence>
<dbReference type="Pfam" id="PF01869">
    <property type="entry name" value="BcrAD_BadFG"/>
    <property type="match status" value="1"/>
</dbReference>
<comment type="caution">
    <text evidence="6">The sequence shown here is derived from an EMBL/GenBank/DDBJ whole genome shotgun (WGS) entry which is preliminary data.</text>
</comment>
<dbReference type="OrthoDB" id="311172at2759"/>
<evidence type="ECO:0000313" key="7">
    <source>
        <dbReference type="Proteomes" id="UP000320762"/>
    </source>
</evidence>
<comment type="similarity">
    <text evidence="1">Belongs to the eukaryotic-type N-acetylglucosamine kinase family.</text>
</comment>
<dbReference type="PANTHER" id="PTHR43190:SF3">
    <property type="entry name" value="N-ACETYL-D-GLUCOSAMINE KINASE"/>
    <property type="match status" value="1"/>
</dbReference>
<name>A0A550CWG7_9AGAR</name>
<protein>
    <recommendedName>
        <fullName evidence="3">N-acetyl-D-glucosamine kinase</fullName>
        <ecNumber evidence="2">2.7.1.59</ecNumber>
    </recommendedName>
    <alternativeName>
        <fullName evidence="4">GlcNAc kinase</fullName>
    </alternativeName>
</protein>
<dbReference type="AlphaFoldDB" id="A0A550CWG7"/>
<dbReference type="InterPro" id="IPR043129">
    <property type="entry name" value="ATPase_NBD"/>
</dbReference>
<dbReference type="STRING" id="97359.A0A550CWG7"/>
<gene>
    <name evidence="6" type="ORF">BD626DRAFT_473043</name>
</gene>
<evidence type="ECO:0000256" key="4">
    <source>
        <dbReference type="ARBA" id="ARBA00031123"/>
    </source>
</evidence>
<dbReference type="PANTHER" id="PTHR43190">
    <property type="entry name" value="N-ACETYL-D-GLUCOSAMINE KINASE"/>
    <property type="match status" value="1"/>
</dbReference>
<dbReference type="GO" id="GO:0045127">
    <property type="term" value="F:N-acetylglucosamine kinase activity"/>
    <property type="evidence" value="ECO:0007669"/>
    <property type="project" value="UniProtKB-EC"/>
</dbReference>
<accession>A0A550CWG7</accession>
<dbReference type="Gene3D" id="3.30.420.40">
    <property type="match status" value="2"/>
</dbReference>
<reference evidence="6 7" key="1">
    <citation type="journal article" date="2019" name="New Phytol.">
        <title>Comparative genomics reveals unique wood-decay strategies and fruiting body development in the Schizophyllaceae.</title>
        <authorList>
            <person name="Almasi E."/>
            <person name="Sahu N."/>
            <person name="Krizsan K."/>
            <person name="Balint B."/>
            <person name="Kovacs G.M."/>
            <person name="Kiss B."/>
            <person name="Cseklye J."/>
            <person name="Drula E."/>
            <person name="Henrissat B."/>
            <person name="Nagy I."/>
            <person name="Chovatia M."/>
            <person name="Adam C."/>
            <person name="LaButti K."/>
            <person name="Lipzen A."/>
            <person name="Riley R."/>
            <person name="Grigoriev I.V."/>
            <person name="Nagy L.G."/>
        </authorList>
    </citation>
    <scope>NUCLEOTIDE SEQUENCE [LARGE SCALE GENOMIC DNA]</scope>
    <source>
        <strain evidence="6 7">NL-1724</strain>
    </source>
</reference>
<keyword evidence="7" id="KW-1185">Reference proteome</keyword>
<feature type="domain" description="ATPase BadF/BadG/BcrA/BcrD type" evidence="5">
    <location>
        <begin position="7"/>
        <end position="329"/>
    </location>
</feature>
<dbReference type="EC" id="2.7.1.59" evidence="2"/>
<sequence length="358" mass="36803">MSLYLCVDCGGSKTSAVIANSAGEIIGRGIGGPSNCTYLTVDAFLSAITVAISEALKTCSSPPSVDPLPLPPPSELAFAKVWFGVSGADSPAAIAAITPGISKLLGIPEGPRLAVANDTHLLAAPLRMHHDVGHAVAVIGGTGSIAVSFSGDASGALTELGRIGGWGWILGDEGGGYDVGREAVRQVMLAHDRASVMASPAKSMLHDKLVERFALGDIMEILGTVHLADPVANAAVAADTPHYLTVPREKRLSSLAPIVFECAFQHGDALAMSVLRTSVGKLADEIAVLLGDATDAAPRLIKAKDSVVCFGGSLVGIEAYRKLLLDDLASRGHAFRYVEFVDDCAAVGARALAMAGKS</sequence>
<evidence type="ECO:0000313" key="6">
    <source>
        <dbReference type="EMBL" id="TRM69131.1"/>
    </source>
</evidence>
<organism evidence="6 7">
    <name type="scientific">Schizophyllum amplum</name>
    <dbReference type="NCBI Taxonomy" id="97359"/>
    <lineage>
        <taxon>Eukaryota</taxon>
        <taxon>Fungi</taxon>
        <taxon>Dikarya</taxon>
        <taxon>Basidiomycota</taxon>
        <taxon>Agaricomycotina</taxon>
        <taxon>Agaricomycetes</taxon>
        <taxon>Agaricomycetidae</taxon>
        <taxon>Agaricales</taxon>
        <taxon>Schizophyllaceae</taxon>
        <taxon>Schizophyllum</taxon>
    </lineage>
</organism>
<evidence type="ECO:0000256" key="2">
    <source>
        <dbReference type="ARBA" id="ARBA00012122"/>
    </source>
</evidence>
<dbReference type="SUPFAM" id="SSF53067">
    <property type="entry name" value="Actin-like ATPase domain"/>
    <property type="match status" value="2"/>
</dbReference>
<proteinExistence type="inferred from homology"/>
<dbReference type="InterPro" id="IPR002731">
    <property type="entry name" value="ATPase_BadF"/>
</dbReference>
<dbReference type="EMBL" id="VDMD01000001">
    <property type="protein sequence ID" value="TRM69131.1"/>
    <property type="molecule type" value="Genomic_DNA"/>
</dbReference>
<dbReference type="InterPro" id="IPR052519">
    <property type="entry name" value="Euk-type_GlcNAc_Kinase"/>
</dbReference>